<evidence type="ECO:0000259" key="2">
    <source>
        <dbReference type="PROSITE" id="PS50883"/>
    </source>
</evidence>
<evidence type="ECO:0000313" key="4">
    <source>
        <dbReference type="EMBL" id="GJD97653.1"/>
    </source>
</evidence>
<feature type="domain" description="EAL" evidence="2">
    <location>
        <begin position="379"/>
        <end position="629"/>
    </location>
</feature>
<keyword evidence="1" id="KW-1133">Transmembrane helix</keyword>
<gene>
    <name evidence="4" type="ORF">OCOJLMKI_4886</name>
</gene>
<dbReference type="NCBIfam" id="TIGR00254">
    <property type="entry name" value="GGDEF"/>
    <property type="match status" value="1"/>
</dbReference>
<dbReference type="Pfam" id="PF00563">
    <property type="entry name" value="EAL"/>
    <property type="match status" value="1"/>
</dbReference>
<dbReference type="Gene3D" id="3.20.20.450">
    <property type="entry name" value="EAL domain"/>
    <property type="match status" value="1"/>
</dbReference>
<reference evidence="4" key="2">
    <citation type="submission" date="2021-08" db="EMBL/GenBank/DDBJ databases">
        <authorList>
            <person name="Tani A."/>
            <person name="Ola A."/>
            <person name="Ogura Y."/>
            <person name="Katsura K."/>
            <person name="Hayashi T."/>
        </authorList>
    </citation>
    <scope>NUCLEOTIDE SEQUENCE</scope>
    <source>
        <strain evidence="4">DSM 19015</strain>
    </source>
</reference>
<dbReference type="InterPro" id="IPR000160">
    <property type="entry name" value="GGDEF_dom"/>
</dbReference>
<comment type="caution">
    <text evidence="4">The sequence shown here is derived from an EMBL/GenBank/DDBJ whole genome shotgun (WGS) entry which is preliminary data.</text>
</comment>
<dbReference type="CDD" id="cd01948">
    <property type="entry name" value="EAL"/>
    <property type="match status" value="1"/>
</dbReference>
<dbReference type="SUPFAM" id="SSF141868">
    <property type="entry name" value="EAL domain-like"/>
    <property type="match status" value="1"/>
</dbReference>
<sequence length="644" mass="71110">MVAMKTFFRLFAVTPSEPKLLVAQATALTRQVPVLYAILGVNTLALGVTQYGIAPDWLVLYPLVVLLPVCLIRAITWARRTKLELKPDEALKRLQVTNRLTAILCVAVAGWGVVLWSYNAPSSKTQIIFFLAVTMISCIFCLVHLRSATLIIGAVALPLAIYFVMVGHVIVTAMALNFLAVVAAMMFMQNVFYRDFRNLVQISDENKRLANLDMLTELPNRRCFFSGLAAKIEQHALTGTPFTIAMIDLDGFKPVNDTYGHQAGDEVLREVGRRLSSTMEGIGWAARLGGDEFGLIFHDVADERGFGHALCHTLSRPYVLRNTTAEVRASIGLAIYPTTADTPEQLVERADYALYFAKSHHRGTAILFTAQHETDLRSQSLIEQTLRHADLEAEFELVYQPIMDVTSTKVVAFEALARWDSPHLGRVSPMDFIPVAERSGLIQELTRSLFAKALSALEGWPEDVALSFNLSTCDIAAPAAMAQMAGLITSSGVRPERILFEVTETALMRDCADARQSLMSLKALNIAIAIDDFGNGYSSLSYVHKLPLDKLKIDRSFIADVATDQACRDIVRSIVDLCRNLRIACIVEGVETQEQMLVLRSLGCLFMQGYLFSRPMPLAEVAAFLKACDQSDPLHRGDQLTSAA</sequence>
<evidence type="ECO:0000313" key="5">
    <source>
        <dbReference type="Proteomes" id="UP001055125"/>
    </source>
</evidence>
<dbReference type="InterPro" id="IPR043128">
    <property type="entry name" value="Rev_trsase/Diguanyl_cyclase"/>
</dbReference>
<evidence type="ECO:0000259" key="3">
    <source>
        <dbReference type="PROSITE" id="PS50887"/>
    </source>
</evidence>
<dbReference type="SMART" id="SM00267">
    <property type="entry name" value="GGDEF"/>
    <property type="match status" value="1"/>
</dbReference>
<protein>
    <recommendedName>
        <fullName evidence="6">Diguanylate cyclase</fullName>
    </recommendedName>
</protein>
<dbReference type="Gene3D" id="3.30.70.270">
    <property type="match status" value="1"/>
</dbReference>
<feature type="transmembrane region" description="Helical" evidence="1">
    <location>
        <begin position="125"/>
        <end position="143"/>
    </location>
</feature>
<name>A0ABQ4S777_9HYPH</name>
<feature type="transmembrane region" description="Helical" evidence="1">
    <location>
        <begin position="59"/>
        <end position="79"/>
    </location>
</feature>
<keyword evidence="5" id="KW-1185">Reference proteome</keyword>
<feature type="domain" description="GGDEF" evidence="3">
    <location>
        <begin position="240"/>
        <end position="370"/>
    </location>
</feature>
<dbReference type="SMART" id="SM00052">
    <property type="entry name" value="EAL"/>
    <property type="match status" value="1"/>
</dbReference>
<dbReference type="EMBL" id="BPQP01000099">
    <property type="protein sequence ID" value="GJD97653.1"/>
    <property type="molecule type" value="Genomic_DNA"/>
</dbReference>
<reference evidence="4" key="1">
    <citation type="journal article" date="2021" name="Front. Microbiol.">
        <title>Comprehensive Comparative Genomics and Phenotyping of Methylobacterium Species.</title>
        <authorList>
            <person name="Alessa O."/>
            <person name="Ogura Y."/>
            <person name="Fujitani Y."/>
            <person name="Takami H."/>
            <person name="Hayashi T."/>
            <person name="Sahin N."/>
            <person name="Tani A."/>
        </authorList>
    </citation>
    <scope>NUCLEOTIDE SEQUENCE</scope>
    <source>
        <strain evidence="4">DSM 19015</strain>
    </source>
</reference>
<feature type="transmembrane region" description="Helical" evidence="1">
    <location>
        <begin position="100"/>
        <end position="119"/>
    </location>
</feature>
<dbReference type="PROSITE" id="PS50887">
    <property type="entry name" value="GGDEF"/>
    <property type="match status" value="1"/>
</dbReference>
<evidence type="ECO:0008006" key="6">
    <source>
        <dbReference type="Google" id="ProtNLM"/>
    </source>
</evidence>
<keyword evidence="1" id="KW-0812">Transmembrane</keyword>
<dbReference type="InterPro" id="IPR052155">
    <property type="entry name" value="Biofilm_reg_signaling"/>
</dbReference>
<organism evidence="4 5">
    <name type="scientific">Methylobacterium iners</name>
    <dbReference type="NCBI Taxonomy" id="418707"/>
    <lineage>
        <taxon>Bacteria</taxon>
        <taxon>Pseudomonadati</taxon>
        <taxon>Pseudomonadota</taxon>
        <taxon>Alphaproteobacteria</taxon>
        <taxon>Hyphomicrobiales</taxon>
        <taxon>Methylobacteriaceae</taxon>
        <taxon>Methylobacterium</taxon>
    </lineage>
</organism>
<dbReference type="InterPro" id="IPR001633">
    <property type="entry name" value="EAL_dom"/>
</dbReference>
<dbReference type="PANTHER" id="PTHR44757">
    <property type="entry name" value="DIGUANYLATE CYCLASE DGCP"/>
    <property type="match status" value="1"/>
</dbReference>
<dbReference type="CDD" id="cd01949">
    <property type="entry name" value="GGDEF"/>
    <property type="match status" value="1"/>
</dbReference>
<dbReference type="PROSITE" id="PS50883">
    <property type="entry name" value="EAL"/>
    <property type="match status" value="1"/>
</dbReference>
<evidence type="ECO:0000256" key="1">
    <source>
        <dbReference type="SAM" id="Phobius"/>
    </source>
</evidence>
<proteinExistence type="predicted"/>
<dbReference type="Pfam" id="PF00990">
    <property type="entry name" value="GGDEF"/>
    <property type="match status" value="1"/>
</dbReference>
<dbReference type="Proteomes" id="UP001055125">
    <property type="component" value="Unassembled WGS sequence"/>
</dbReference>
<dbReference type="InterPro" id="IPR029787">
    <property type="entry name" value="Nucleotide_cyclase"/>
</dbReference>
<dbReference type="SUPFAM" id="SSF55073">
    <property type="entry name" value="Nucleotide cyclase"/>
    <property type="match status" value="1"/>
</dbReference>
<feature type="transmembrane region" description="Helical" evidence="1">
    <location>
        <begin position="34"/>
        <end position="53"/>
    </location>
</feature>
<dbReference type="InterPro" id="IPR035919">
    <property type="entry name" value="EAL_sf"/>
</dbReference>
<keyword evidence="1" id="KW-0472">Membrane</keyword>
<accession>A0ABQ4S777</accession>
<dbReference type="PANTHER" id="PTHR44757:SF2">
    <property type="entry name" value="BIOFILM ARCHITECTURE MAINTENANCE PROTEIN MBAA"/>
    <property type="match status" value="1"/>
</dbReference>